<comment type="caution">
    <text evidence="13">Lacks conserved residue(s) required for the propagation of feature annotation.</text>
</comment>
<keyword evidence="12 13" id="KW-0407">Ion channel</keyword>
<proteinExistence type="inferred from homology"/>
<keyword evidence="9 13" id="KW-1133">Transmembrane helix</keyword>
<dbReference type="AlphaFoldDB" id="A0AA39LWZ1"/>
<keyword evidence="19" id="KW-1185">Reference proteome</keyword>
<dbReference type="PRINTS" id="PR00252">
    <property type="entry name" value="NRIONCHANNEL"/>
</dbReference>
<dbReference type="InterPro" id="IPR038460">
    <property type="entry name" value="AcetylCoA_hyd_C_sf"/>
</dbReference>
<dbReference type="SUPFAM" id="SSF63712">
    <property type="entry name" value="Nicotinic receptor ligand binding domain-like"/>
    <property type="match status" value="1"/>
</dbReference>
<feature type="domain" description="Neurotransmitter-gated ion-channel transmembrane" evidence="16">
    <location>
        <begin position="379"/>
        <end position="517"/>
    </location>
</feature>
<feature type="transmembrane region" description="Helical" evidence="13">
    <location>
        <begin position="403"/>
        <end position="422"/>
    </location>
</feature>
<dbReference type="InterPro" id="IPR006202">
    <property type="entry name" value="Neur_chan_lig-bd"/>
</dbReference>
<dbReference type="InterPro" id="IPR018000">
    <property type="entry name" value="Neurotransmitter_ion_chnl_CS"/>
</dbReference>
<dbReference type="Pfam" id="PF02931">
    <property type="entry name" value="Neur_chan_LBD"/>
    <property type="match status" value="1"/>
</dbReference>
<keyword evidence="8 13" id="KW-0732">Signal</keyword>
<feature type="domain" description="Neurotransmitter-gated ion-channel ligand-binding" evidence="15">
    <location>
        <begin position="168"/>
        <end position="343"/>
    </location>
</feature>
<keyword evidence="4 13" id="KW-0813">Transport</keyword>
<dbReference type="SUPFAM" id="SSF90112">
    <property type="entry name" value="Neurotransmitter-gated ion-channel transmembrane pore"/>
    <property type="match status" value="1"/>
</dbReference>
<evidence type="ECO:0000259" key="15">
    <source>
        <dbReference type="Pfam" id="PF02931"/>
    </source>
</evidence>
<dbReference type="Pfam" id="PF02932">
    <property type="entry name" value="Neur_chan_memb"/>
    <property type="match status" value="1"/>
</dbReference>
<dbReference type="GO" id="GO:0005230">
    <property type="term" value="F:extracellular ligand-gated monoatomic ion channel activity"/>
    <property type="evidence" value="ECO:0007669"/>
    <property type="project" value="InterPro"/>
</dbReference>
<dbReference type="GO" id="GO:0008775">
    <property type="term" value="F:acetate CoA-transferase activity"/>
    <property type="evidence" value="ECO:0007669"/>
    <property type="project" value="InterPro"/>
</dbReference>
<evidence type="ECO:0000259" key="16">
    <source>
        <dbReference type="Pfam" id="PF02932"/>
    </source>
</evidence>
<dbReference type="InterPro" id="IPR036734">
    <property type="entry name" value="Neur_chan_lig-bd_sf"/>
</dbReference>
<comment type="subcellular location">
    <subcellularLocation>
        <location evidence="2">Cell membrane</location>
    </subcellularLocation>
    <subcellularLocation>
        <location evidence="1">Membrane</location>
        <topology evidence="1">Multi-pass membrane protein</topology>
    </subcellularLocation>
</comment>
<dbReference type="InterPro" id="IPR003702">
    <property type="entry name" value="ActCoA_hydro_N"/>
</dbReference>
<evidence type="ECO:0000313" key="18">
    <source>
        <dbReference type="EMBL" id="KAK0412667.1"/>
    </source>
</evidence>
<dbReference type="Proteomes" id="UP001175271">
    <property type="component" value="Unassembled WGS sequence"/>
</dbReference>
<gene>
    <name evidence="18" type="ORF">QR680_006344</name>
</gene>
<comment type="similarity">
    <text evidence="3">Belongs to the acetyl-CoA hydrolase/transferase family.</text>
</comment>
<evidence type="ECO:0000313" key="19">
    <source>
        <dbReference type="Proteomes" id="UP001175271"/>
    </source>
</evidence>
<evidence type="ECO:0008006" key="20">
    <source>
        <dbReference type="Google" id="ProtNLM"/>
    </source>
</evidence>
<dbReference type="PROSITE" id="PS00236">
    <property type="entry name" value="NEUROTR_ION_CHANNEL"/>
    <property type="match status" value="1"/>
</dbReference>
<evidence type="ECO:0000256" key="11">
    <source>
        <dbReference type="ARBA" id="ARBA00023136"/>
    </source>
</evidence>
<dbReference type="InterPro" id="IPR036719">
    <property type="entry name" value="Neuro-gated_channel_TM_sf"/>
</dbReference>
<evidence type="ECO:0000256" key="6">
    <source>
        <dbReference type="ARBA" id="ARBA00022679"/>
    </source>
</evidence>
<comment type="similarity">
    <text evidence="13">Belongs to the ligand-gated ion channel (TC 1.A.9) family.</text>
</comment>
<evidence type="ECO:0000256" key="9">
    <source>
        <dbReference type="ARBA" id="ARBA00022989"/>
    </source>
</evidence>
<evidence type="ECO:0000256" key="4">
    <source>
        <dbReference type="ARBA" id="ARBA00022448"/>
    </source>
</evidence>
<evidence type="ECO:0000256" key="12">
    <source>
        <dbReference type="ARBA" id="ARBA00023303"/>
    </source>
</evidence>
<dbReference type="SUPFAM" id="SSF100950">
    <property type="entry name" value="NagB/RpiA/CoA transferase-like"/>
    <property type="match status" value="2"/>
</dbReference>
<evidence type="ECO:0000259" key="14">
    <source>
        <dbReference type="Pfam" id="PF02550"/>
    </source>
</evidence>
<feature type="domain" description="Acetyl-CoA hydrolase/transferase C-terminal" evidence="17">
    <location>
        <begin position="1113"/>
        <end position="1267"/>
    </location>
</feature>
<keyword evidence="11 13" id="KW-0472">Membrane</keyword>
<evidence type="ECO:0000256" key="8">
    <source>
        <dbReference type="ARBA" id="ARBA00022729"/>
    </source>
</evidence>
<keyword evidence="7 13" id="KW-0812">Transmembrane</keyword>
<feature type="chain" id="PRO_5041487167" description="Acetyl-CoA hydrolase" evidence="13">
    <location>
        <begin position="27"/>
        <end position="1278"/>
    </location>
</feature>
<comment type="caution">
    <text evidence="18">The sequence shown here is derived from an EMBL/GenBank/DDBJ whole genome shotgun (WGS) entry which is preliminary data.</text>
</comment>
<dbReference type="Pfam" id="PF13336">
    <property type="entry name" value="AcetylCoA_hyd_C"/>
    <property type="match status" value="1"/>
</dbReference>
<dbReference type="GO" id="GO:0006083">
    <property type="term" value="P:acetate metabolic process"/>
    <property type="evidence" value="ECO:0007669"/>
    <property type="project" value="InterPro"/>
</dbReference>
<dbReference type="GO" id="GO:0004888">
    <property type="term" value="F:transmembrane signaling receptor activity"/>
    <property type="evidence" value="ECO:0007669"/>
    <property type="project" value="InterPro"/>
</dbReference>
<dbReference type="InterPro" id="IPR006201">
    <property type="entry name" value="Neur_channel"/>
</dbReference>
<keyword evidence="6" id="KW-0808">Transferase</keyword>
<dbReference type="InterPro" id="IPR038050">
    <property type="entry name" value="Neuro_actylchol_rec"/>
</dbReference>
<protein>
    <recommendedName>
        <fullName evidence="20">Acetyl-CoA hydrolase</fullName>
    </recommendedName>
</protein>
<feature type="domain" description="Acetyl-CoA hydrolase/transferase N-terminal" evidence="14">
    <location>
        <begin position="852"/>
        <end position="1024"/>
    </location>
</feature>
<dbReference type="InterPro" id="IPR046433">
    <property type="entry name" value="ActCoA_hydro"/>
</dbReference>
<dbReference type="Gene3D" id="3.30.750.70">
    <property type="entry name" value="4-hydroxybutyrate coenzyme like domains"/>
    <property type="match status" value="1"/>
</dbReference>
<evidence type="ECO:0000256" key="1">
    <source>
        <dbReference type="ARBA" id="ARBA00004141"/>
    </source>
</evidence>
<name>A0AA39LWZ1_9BILA</name>
<dbReference type="InterPro" id="IPR026888">
    <property type="entry name" value="AcetylCoA_hyd_C"/>
</dbReference>
<evidence type="ECO:0000256" key="13">
    <source>
        <dbReference type="RuleBase" id="RU000687"/>
    </source>
</evidence>
<accession>A0AA39LWZ1</accession>
<dbReference type="GO" id="GO:0005739">
    <property type="term" value="C:mitochondrion"/>
    <property type="evidence" value="ECO:0007669"/>
    <property type="project" value="TreeGrafter"/>
</dbReference>
<feature type="signal peptide" evidence="13">
    <location>
        <begin position="1"/>
        <end position="26"/>
    </location>
</feature>
<dbReference type="InterPro" id="IPR037171">
    <property type="entry name" value="NagB/RpiA_transferase-like"/>
</dbReference>
<evidence type="ECO:0000256" key="10">
    <source>
        <dbReference type="ARBA" id="ARBA00023065"/>
    </source>
</evidence>
<dbReference type="InterPro" id="IPR006028">
    <property type="entry name" value="GABAA/Glycine_rcpt"/>
</dbReference>
<dbReference type="Gene3D" id="3.40.1080.10">
    <property type="entry name" value="Glutaconate Coenzyme A-transferase"/>
    <property type="match status" value="1"/>
</dbReference>
<evidence type="ECO:0000256" key="5">
    <source>
        <dbReference type="ARBA" id="ARBA00022475"/>
    </source>
</evidence>
<dbReference type="PRINTS" id="PR00253">
    <property type="entry name" value="GABAARECEPTR"/>
</dbReference>
<keyword evidence="10 13" id="KW-0406">Ion transport</keyword>
<dbReference type="EMBL" id="JAUCMV010000003">
    <property type="protein sequence ID" value="KAK0412667.1"/>
    <property type="molecule type" value="Genomic_DNA"/>
</dbReference>
<dbReference type="CDD" id="cd19049">
    <property type="entry name" value="LGIC_TM_anion"/>
    <property type="match status" value="1"/>
</dbReference>
<feature type="transmembrane region" description="Helical" evidence="13">
    <location>
        <begin position="437"/>
        <end position="460"/>
    </location>
</feature>
<dbReference type="Gene3D" id="3.40.1080.20">
    <property type="entry name" value="Acetyl-CoA hydrolase/transferase C-terminal domain"/>
    <property type="match status" value="1"/>
</dbReference>
<reference evidence="18" key="1">
    <citation type="submission" date="2023-06" db="EMBL/GenBank/DDBJ databases">
        <title>Genomic analysis of the entomopathogenic nematode Steinernema hermaphroditum.</title>
        <authorList>
            <person name="Schwarz E.M."/>
            <person name="Heppert J.K."/>
            <person name="Baniya A."/>
            <person name="Schwartz H.T."/>
            <person name="Tan C.-H."/>
            <person name="Antoshechkin I."/>
            <person name="Sternberg P.W."/>
            <person name="Goodrich-Blair H."/>
            <person name="Dillman A.R."/>
        </authorList>
    </citation>
    <scope>NUCLEOTIDE SEQUENCE</scope>
    <source>
        <strain evidence="18">PS9179</strain>
        <tissue evidence="18">Whole animal</tissue>
    </source>
</reference>
<organism evidence="18 19">
    <name type="scientific">Steinernema hermaphroditum</name>
    <dbReference type="NCBI Taxonomy" id="289476"/>
    <lineage>
        <taxon>Eukaryota</taxon>
        <taxon>Metazoa</taxon>
        <taxon>Ecdysozoa</taxon>
        <taxon>Nematoda</taxon>
        <taxon>Chromadorea</taxon>
        <taxon>Rhabditida</taxon>
        <taxon>Tylenchina</taxon>
        <taxon>Panagrolaimomorpha</taxon>
        <taxon>Strongyloidoidea</taxon>
        <taxon>Steinernematidae</taxon>
        <taxon>Steinernema</taxon>
    </lineage>
</organism>
<evidence type="ECO:0000256" key="3">
    <source>
        <dbReference type="ARBA" id="ARBA00009632"/>
    </source>
</evidence>
<dbReference type="PANTHER" id="PTHR21432:SF20">
    <property type="entry name" value="ACETYL-COA HYDROLASE"/>
    <property type="match status" value="1"/>
</dbReference>
<dbReference type="PANTHER" id="PTHR21432">
    <property type="entry name" value="ACETYL-COA HYDROLASE-RELATED"/>
    <property type="match status" value="1"/>
</dbReference>
<evidence type="ECO:0000259" key="17">
    <source>
        <dbReference type="Pfam" id="PF13336"/>
    </source>
</evidence>
<evidence type="ECO:0000256" key="2">
    <source>
        <dbReference type="ARBA" id="ARBA00004236"/>
    </source>
</evidence>
<dbReference type="Pfam" id="PF02550">
    <property type="entry name" value="AcetylCoA_hydro"/>
    <property type="match status" value="1"/>
</dbReference>
<dbReference type="Gene3D" id="1.20.58.390">
    <property type="entry name" value="Neurotransmitter-gated ion-channel transmembrane domain"/>
    <property type="match status" value="1"/>
</dbReference>
<sequence>MALRSKLWRLVMRFFLIALVTTHCLARVSQSDLRSTLVAEHSRKTHRDHREVPEGHDDQTFAQLLGSVEDLQQKMKASPTANVIAPLQAFTDQFAKSAQARGQNDDFSAEMGGKYNRFSTTSFDANFKTHSLCESWNSGGQSDNLEWYFVSESADRLLRIIGNGVVKNGYNMFMAPGQSQGLATNVSVAVYIESMSSFKAQTMDFEVDMYLAMGWYDRRLAHNCTHPILITHKFIADRLWQPDLYFVNSKFAYLQEVTAPNFMVIVYPDGLIFKSMRIDVTLSCMMDLQRFPMDKQECPLVIQSYAYIENILNLTWHEEPPNFPIGSNTEIKLNDMVITNTRTEKCSGPYPMFRGHGNWSCIRAFIVMKRLVLFHIIQTYIPTGMLVSISWMSFWLDPRASPARISLTITSLLTLTTMSNGARQDLPQVSYIKALDIWLTFSQALIFLVLLEYSFVSYYMTKRNLECPHRAPPNYVATPYSHNNNVAQSPSGEDVRVKKSVDELLANEHYARYRAESPVANIRNRHTSIDSGHPHAKAVNSYSMTTGLSHCMNSTAILCHAATAPSTVKVTRSSWSDLLEAEHTALMAATPHGGAHLYSKFDSSKPCQKCANENEMIARQIDKCPAQADNCTTFGKKRHLERKLSAKRRLEFYPSTPVLGQSSVYPVLLGGYTNYDFYSIFDYYDEEELSSLIFLRFDEDGQLQPLTLEEARDPLRDLRKVARASWMEEIGWAHQLRSGKRSMKIVAMLSSVKILRFGDLVKLYRIVRCLTMVLVYWTIFFKSVSGNLFGSFEIVLLSSFSNCTMRLLTLGRPVARLFSTSSAVLAAPLHGADGGLRSHPIAAKTPKITDMKSAFSAVRSGDQIFVHANSATPAPMLKGLWEHVKENNLKNITTHGLLLDGDVPWNNTECDGVIRSNHLFTGATCRKSVNEGRADFNSVFLSDTPLLFRRGAIKLNVAILHVSPPDANGFCSLGTCVDCSRAAWMTADHVIAMVNKNMPRTFGDSIIHSSNIDVMVRDDSFALPELPVRSPGEQEAKIGKLIAENLVDDGATLQMGIGGIPDAVLPALKNHRDLGIHTEMFSDGALDLIARGVVNNKLKKIIPGKILTTFVYGTRKLYDFLDDNPMVEFGDVQWVNDPSIIRQNPKVTAINSCVEIDLTGQVVSDSVGKKFLSGFGGQVDYIRGAALSNDGLGRPIIAMPSTTNKGETKIVPFLSEGGGVVTTRAHVHYVVTDFGIAQLWGKNMRQRAYELIQIAHPDHRESLEKSAFERLKVMPSAD</sequence>
<dbReference type="Gene3D" id="2.70.170.10">
    <property type="entry name" value="Neurotransmitter-gated ion-channel ligand-binding domain"/>
    <property type="match status" value="1"/>
</dbReference>
<dbReference type="InterPro" id="IPR006029">
    <property type="entry name" value="Neurotrans-gated_channel_TM"/>
</dbReference>
<evidence type="ECO:0000256" key="7">
    <source>
        <dbReference type="ARBA" id="ARBA00022692"/>
    </source>
</evidence>
<dbReference type="CDD" id="cd18987">
    <property type="entry name" value="LGIC_ECD_anion"/>
    <property type="match status" value="1"/>
</dbReference>
<feature type="transmembrane region" description="Helical" evidence="13">
    <location>
        <begin position="371"/>
        <end position="396"/>
    </location>
</feature>
<keyword evidence="5" id="KW-1003">Cell membrane</keyword>
<dbReference type="GO" id="GO:0005886">
    <property type="term" value="C:plasma membrane"/>
    <property type="evidence" value="ECO:0007669"/>
    <property type="project" value="UniProtKB-SubCell"/>
</dbReference>